<dbReference type="Proteomes" id="UP000789572">
    <property type="component" value="Unassembled WGS sequence"/>
</dbReference>
<name>A0A9N9E2L0_9GLOM</name>
<dbReference type="EMBL" id="CAJVPJ010004838">
    <property type="protein sequence ID" value="CAG8656055.1"/>
    <property type="molecule type" value="Genomic_DNA"/>
</dbReference>
<sequence length="348" mass="39578">ITKTLVEDCGGHGRALEALNDCLAGRNIKECNLDTLMNDLRLKLTERYRDAIFGSMRDARPVARAILTRSLLDLYKNVPKTNKTPDQFAGSGLIRFEQINKDSPMGYLTAPQTDSILRDWQFADYGEQKALIDPVLSLQAKSWQSFEKFVASFRCLKSAVIEEDELTRISEVYAGARLNGDIQFKNHNLQLEIARNQTDTKSENLTAIEWNVDCYHSTVDVRRFKHCIINAPSSPSGDAFLSLDQPGTESSNEIHQYKQRQKPISQMVYEEERKKSASKNDFFILFTTAENCNVELPKRSGIVDGKFFKDYFGPFAGRAYKSIMAKSTLPIRDKVKNVHTITHGKLYR</sequence>
<comment type="caution">
    <text evidence="1">The sequence shown here is derived from an EMBL/GenBank/DDBJ whole genome shotgun (WGS) entry which is preliminary data.</text>
</comment>
<feature type="non-terminal residue" evidence="1">
    <location>
        <position position="1"/>
    </location>
</feature>
<protein>
    <submittedName>
        <fullName evidence="1">11241_t:CDS:1</fullName>
    </submittedName>
</protein>
<gene>
    <name evidence="1" type="ORF">POCULU_LOCUS10208</name>
</gene>
<feature type="non-terminal residue" evidence="1">
    <location>
        <position position="348"/>
    </location>
</feature>
<keyword evidence="2" id="KW-1185">Reference proteome</keyword>
<evidence type="ECO:0000313" key="2">
    <source>
        <dbReference type="Proteomes" id="UP000789572"/>
    </source>
</evidence>
<evidence type="ECO:0000313" key="1">
    <source>
        <dbReference type="EMBL" id="CAG8656055.1"/>
    </source>
</evidence>
<organism evidence="1 2">
    <name type="scientific">Paraglomus occultum</name>
    <dbReference type="NCBI Taxonomy" id="144539"/>
    <lineage>
        <taxon>Eukaryota</taxon>
        <taxon>Fungi</taxon>
        <taxon>Fungi incertae sedis</taxon>
        <taxon>Mucoromycota</taxon>
        <taxon>Glomeromycotina</taxon>
        <taxon>Glomeromycetes</taxon>
        <taxon>Paraglomerales</taxon>
        <taxon>Paraglomeraceae</taxon>
        <taxon>Paraglomus</taxon>
    </lineage>
</organism>
<reference evidence="1" key="1">
    <citation type="submission" date="2021-06" db="EMBL/GenBank/DDBJ databases">
        <authorList>
            <person name="Kallberg Y."/>
            <person name="Tangrot J."/>
            <person name="Rosling A."/>
        </authorList>
    </citation>
    <scope>NUCLEOTIDE SEQUENCE</scope>
    <source>
        <strain evidence="1">IA702</strain>
    </source>
</reference>
<proteinExistence type="predicted"/>
<accession>A0A9N9E2L0</accession>
<dbReference type="AlphaFoldDB" id="A0A9N9E2L0"/>
<dbReference type="OrthoDB" id="5597935at2759"/>